<sequence>MPRIKTIRDSEIMSERKPYRNFKKREPSLTTEQKVEQFIIRNSKNGYFTKVSTISYKFDVSEDMAWSIVGELLSNGLFDSIHDEYTGEMKLCETGKAYSILDLERKRKRDKFREGKKHSKKKQSTQKANS</sequence>
<feature type="region of interest" description="Disordered" evidence="1">
    <location>
        <begin position="109"/>
        <end position="130"/>
    </location>
</feature>
<feature type="compositionally biased region" description="Basic residues" evidence="1">
    <location>
        <begin position="109"/>
        <end position="124"/>
    </location>
</feature>
<dbReference type="OrthoDB" id="2931at2157"/>
<evidence type="ECO:0000256" key="1">
    <source>
        <dbReference type="SAM" id="MobiDB-lite"/>
    </source>
</evidence>
<dbReference type="Proteomes" id="UP000006100">
    <property type="component" value="Chromosome"/>
</dbReference>
<protein>
    <submittedName>
        <fullName evidence="2">Uncharacterized protein</fullName>
    </submittedName>
</protein>
<proteinExistence type="predicted"/>
<dbReference type="AlphaFoldDB" id="K0BEP6"/>
<accession>K0BEP6</accession>
<evidence type="ECO:0000313" key="3">
    <source>
        <dbReference type="Proteomes" id="UP000006100"/>
    </source>
</evidence>
<dbReference type="EMBL" id="CP003843">
    <property type="protein sequence ID" value="AFS82811.1"/>
    <property type="molecule type" value="Genomic_DNA"/>
</dbReference>
<evidence type="ECO:0000313" key="2">
    <source>
        <dbReference type="EMBL" id="AFS82811.1"/>
    </source>
</evidence>
<reference evidence="2 3" key="1">
    <citation type="journal article" date="2012" name="J. Bacteriol.">
        <title>Draft Genome Sequence of an Ammonia-Oxidizing Archaeon, "Candidatus Nitrosopumilus sediminis" AR2, from Svalbard in the Arctic Circle.</title>
        <authorList>
            <person name="Park S.J."/>
            <person name="Kim J.G."/>
            <person name="Jung M.Y."/>
            <person name="Kim S.J."/>
            <person name="Cha I.T."/>
            <person name="Ghai R."/>
            <person name="Martin-Cuadrado A.B."/>
            <person name="Rodriguez-Valera F."/>
            <person name="Rhee S.K."/>
        </authorList>
    </citation>
    <scope>NUCLEOTIDE SEQUENCE [LARGE SCALE GENOMIC DNA]</scope>
    <source>
        <strain evidence="2 3">AR2</strain>
    </source>
</reference>
<gene>
    <name evidence="2" type="ORF">NSED_05035</name>
</gene>
<organism evidence="2 3">
    <name type="scientific">Candidatus Nitrosopumilus sediminis</name>
    <dbReference type="NCBI Taxonomy" id="1229909"/>
    <lineage>
        <taxon>Archaea</taxon>
        <taxon>Nitrososphaerota</taxon>
        <taxon>Nitrososphaeria</taxon>
        <taxon>Nitrosopumilales</taxon>
        <taxon>Nitrosopumilaceae</taxon>
        <taxon>Nitrosopumilus</taxon>
    </lineage>
</organism>
<name>K0BEP6_9ARCH</name>
<dbReference type="PATRIC" id="fig|1229909.8.peg.1097"/>
<dbReference type="KEGG" id="nir:NSED_05035"/>
<dbReference type="HOGENOM" id="CLU_2103385_0_0_2"/>
<keyword evidence="3" id="KW-1185">Reference proteome</keyword>
<dbReference type="eggNOG" id="arCOG10564">
    <property type="taxonomic scope" value="Archaea"/>
</dbReference>
<dbReference type="STRING" id="1229909.NSED_05035"/>